<dbReference type="STRING" id="81972.D7MII5"/>
<organism evidence="2">
    <name type="scientific">Arabidopsis lyrata subsp. lyrata</name>
    <name type="common">Lyre-leaved rock-cress</name>
    <dbReference type="NCBI Taxonomy" id="81972"/>
    <lineage>
        <taxon>Eukaryota</taxon>
        <taxon>Viridiplantae</taxon>
        <taxon>Streptophyta</taxon>
        <taxon>Embryophyta</taxon>
        <taxon>Tracheophyta</taxon>
        <taxon>Spermatophyta</taxon>
        <taxon>Magnoliopsida</taxon>
        <taxon>eudicotyledons</taxon>
        <taxon>Gunneridae</taxon>
        <taxon>Pentapetalae</taxon>
        <taxon>rosids</taxon>
        <taxon>malvids</taxon>
        <taxon>Brassicales</taxon>
        <taxon>Brassicaceae</taxon>
        <taxon>Camelineae</taxon>
        <taxon>Arabidopsis</taxon>
    </lineage>
</organism>
<name>D7MII5_ARALL</name>
<reference evidence="2" key="1">
    <citation type="journal article" date="2011" name="Nat. Genet.">
        <title>The Arabidopsis lyrata genome sequence and the basis of rapid genome size change.</title>
        <authorList>
            <person name="Hu T.T."/>
            <person name="Pattyn P."/>
            <person name="Bakker E.G."/>
            <person name="Cao J."/>
            <person name="Cheng J.-F."/>
            <person name="Clark R.M."/>
            <person name="Fahlgren N."/>
            <person name="Fawcett J.A."/>
            <person name="Grimwood J."/>
            <person name="Gundlach H."/>
            <person name="Haberer G."/>
            <person name="Hollister J.D."/>
            <person name="Ossowski S."/>
            <person name="Ottilar R.P."/>
            <person name="Salamov A.A."/>
            <person name="Schneeberger K."/>
            <person name="Spannagl M."/>
            <person name="Wang X."/>
            <person name="Yang L."/>
            <person name="Nasrallah M.E."/>
            <person name="Bergelson J."/>
            <person name="Carrington J.C."/>
            <person name="Gaut B.S."/>
            <person name="Schmutz J."/>
            <person name="Mayer K.F.X."/>
            <person name="Van de Peer Y."/>
            <person name="Grigoriev I.V."/>
            <person name="Nordborg M."/>
            <person name="Weigel D."/>
            <person name="Guo Y.-L."/>
        </authorList>
    </citation>
    <scope>NUCLEOTIDE SEQUENCE [LARGE SCALE GENOMIC DNA]</scope>
    <source>
        <strain evidence="2">cv. MN47</strain>
    </source>
</reference>
<dbReference type="Gramene" id="Al_scaffold_0007_3394">
    <property type="protein sequence ID" value="Al_scaffold_0007_3394"/>
    <property type="gene ID" value="Al_scaffold_0007_3394"/>
</dbReference>
<protein>
    <submittedName>
        <fullName evidence="1">Predicted protein</fullName>
    </submittedName>
</protein>
<dbReference type="Proteomes" id="UP000008694">
    <property type="component" value="Unassembled WGS sequence"/>
</dbReference>
<dbReference type="HOGENOM" id="CLU_1779967_0_0_1"/>
<gene>
    <name evidence="1" type="ORF">ARALYDRAFT_659339</name>
</gene>
<sequence length="146" mass="15742">MNAESNHELGAGPLVLVGKATTDGTFNARAKATVTEQVILKANATLTTALVSLEYMGLSSRTQLQLGTNYGLGGAIFYRHNSEIVYCMPQRASPHLSLRLSCRENIDSDSVACGLVESGMRTGKIILSAKMVDLKKRDVVFECGYL</sequence>
<dbReference type="eggNOG" id="KOG3296">
    <property type="taxonomic scope" value="Eukaryota"/>
</dbReference>
<dbReference type="EMBL" id="GL348719">
    <property type="protein sequence ID" value="EFH46827.1"/>
    <property type="molecule type" value="Genomic_DNA"/>
</dbReference>
<evidence type="ECO:0000313" key="2">
    <source>
        <dbReference type="Proteomes" id="UP000008694"/>
    </source>
</evidence>
<proteinExistence type="predicted"/>
<accession>D7MII5</accession>
<evidence type="ECO:0000313" key="1">
    <source>
        <dbReference type="EMBL" id="EFH46827.1"/>
    </source>
</evidence>
<keyword evidence="2" id="KW-1185">Reference proteome</keyword>
<dbReference type="AlphaFoldDB" id="D7MII5"/>